<reference evidence="1" key="1">
    <citation type="submission" date="2020-03" db="EMBL/GenBank/DDBJ databases">
        <title>The deep terrestrial virosphere.</title>
        <authorList>
            <person name="Holmfeldt K."/>
            <person name="Nilsson E."/>
            <person name="Simone D."/>
            <person name="Lopez-Fernandez M."/>
            <person name="Wu X."/>
            <person name="de Brujin I."/>
            <person name="Lundin D."/>
            <person name="Andersson A."/>
            <person name="Bertilsson S."/>
            <person name="Dopson M."/>
        </authorList>
    </citation>
    <scope>NUCLEOTIDE SEQUENCE</scope>
    <source>
        <strain evidence="1">TM448A01654</strain>
        <strain evidence="2">TM448B01645</strain>
    </source>
</reference>
<organism evidence="1">
    <name type="scientific">viral metagenome</name>
    <dbReference type="NCBI Taxonomy" id="1070528"/>
    <lineage>
        <taxon>unclassified sequences</taxon>
        <taxon>metagenomes</taxon>
        <taxon>organismal metagenomes</taxon>
    </lineage>
</organism>
<evidence type="ECO:0000313" key="2">
    <source>
        <dbReference type="EMBL" id="QJH99687.1"/>
    </source>
</evidence>
<name>A0A6H1ZRW0_9ZZZZ</name>
<proteinExistence type="predicted"/>
<dbReference type="AlphaFoldDB" id="A0A6H1ZRW0"/>
<dbReference type="EMBL" id="MT144183">
    <property type="protein sequence ID" value="QJA50248.1"/>
    <property type="molecule type" value="Genomic_DNA"/>
</dbReference>
<sequence length="58" mass="6783">MVVCPKCGGLNISAKYEEDGKTGEWLKYHCWTCGYESKERPKDYIQYNPYNECNPLTK</sequence>
<protein>
    <submittedName>
        <fullName evidence="1">Uncharacterized protein</fullName>
    </submittedName>
</protein>
<gene>
    <name evidence="1" type="ORF">TM448A01654_0008</name>
    <name evidence="2" type="ORF">TM448B01645_0022</name>
</gene>
<dbReference type="EMBL" id="MT144802">
    <property type="protein sequence ID" value="QJH99687.1"/>
    <property type="molecule type" value="Genomic_DNA"/>
</dbReference>
<evidence type="ECO:0000313" key="1">
    <source>
        <dbReference type="EMBL" id="QJA50248.1"/>
    </source>
</evidence>
<accession>A0A6H1ZRW0</accession>